<evidence type="ECO:0000313" key="2">
    <source>
        <dbReference type="EMBL" id="KAE9400145.1"/>
    </source>
</evidence>
<keyword evidence="1" id="KW-0472">Membrane</keyword>
<name>A0A6A4HTW8_9AGAR</name>
<proteinExistence type="predicted"/>
<reference evidence="2" key="1">
    <citation type="journal article" date="2019" name="Environ. Microbiol.">
        <title>Fungal ecological strategies reflected in gene transcription - a case study of two litter decomposers.</title>
        <authorList>
            <person name="Barbi F."/>
            <person name="Kohler A."/>
            <person name="Barry K."/>
            <person name="Baskaran P."/>
            <person name="Daum C."/>
            <person name="Fauchery L."/>
            <person name="Ihrmark K."/>
            <person name="Kuo A."/>
            <person name="LaButti K."/>
            <person name="Lipzen A."/>
            <person name="Morin E."/>
            <person name="Grigoriev I.V."/>
            <person name="Henrissat B."/>
            <person name="Lindahl B."/>
            <person name="Martin F."/>
        </authorList>
    </citation>
    <scope>NUCLEOTIDE SEQUENCE</scope>
    <source>
        <strain evidence="2">JB14</strain>
    </source>
</reference>
<dbReference type="Proteomes" id="UP000799118">
    <property type="component" value="Unassembled WGS sequence"/>
</dbReference>
<sequence>MSTSSSAERSIILSSRHHVLYIAFAELMYSITFVFLGFFLLFTLGSELLDDDAVSLYLLVFAYFFLGVSTVLGIYGALRRSRRLVSMFSSMTLAQLLFGLASGIYCLTVLFNNPGDIINAYLRHRCSSLNVITRSFCERTPMVQYFTLALFIQIWFTQLFGLYCSQVYIQELLNEQGDAMKEADYDYDAPYHGEY</sequence>
<keyword evidence="3" id="KW-1185">Reference proteome</keyword>
<feature type="transmembrane region" description="Helical" evidence="1">
    <location>
        <begin position="56"/>
        <end position="78"/>
    </location>
</feature>
<dbReference type="OrthoDB" id="3239304at2759"/>
<dbReference type="AlphaFoldDB" id="A0A6A4HTW8"/>
<evidence type="ECO:0008006" key="4">
    <source>
        <dbReference type="Google" id="ProtNLM"/>
    </source>
</evidence>
<evidence type="ECO:0000256" key="1">
    <source>
        <dbReference type="SAM" id="Phobius"/>
    </source>
</evidence>
<feature type="transmembrane region" description="Helical" evidence="1">
    <location>
        <begin position="143"/>
        <end position="164"/>
    </location>
</feature>
<evidence type="ECO:0000313" key="3">
    <source>
        <dbReference type="Proteomes" id="UP000799118"/>
    </source>
</evidence>
<accession>A0A6A4HTW8</accession>
<feature type="transmembrane region" description="Helical" evidence="1">
    <location>
        <begin position="90"/>
        <end position="111"/>
    </location>
</feature>
<protein>
    <recommendedName>
        <fullName evidence="4">Transmembrane protein</fullName>
    </recommendedName>
</protein>
<gene>
    <name evidence="2" type="ORF">BT96DRAFT_658941</name>
</gene>
<organism evidence="2 3">
    <name type="scientific">Gymnopus androsaceus JB14</name>
    <dbReference type="NCBI Taxonomy" id="1447944"/>
    <lineage>
        <taxon>Eukaryota</taxon>
        <taxon>Fungi</taxon>
        <taxon>Dikarya</taxon>
        <taxon>Basidiomycota</taxon>
        <taxon>Agaricomycotina</taxon>
        <taxon>Agaricomycetes</taxon>
        <taxon>Agaricomycetidae</taxon>
        <taxon>Agaricales</taxon>
        <taxon>Marasmiineae</taxon>
        <taxon>Omphalotaceae</taxon>
        <taxon>Gymnopus</taxon>
    </lineage>
</organism>
<keyword evidence="1" id="KW-1133">Transmembrane helix</keyword>
<dbReference type="EMBL" id="ML769460">
    <property type="protein sequence ID" value="KAE9400145.1"/>
    <property type="molecule type" value="Genomic_DNA"/>
</dbReference>
<feature type="transmembrane region" description="Helical" evidence="1">
    <location>
        <begin position="20"/>
        <end position="44"/>
    </location>
</feature>
<keyword evidence="1" id="KW-0812">Transmembrane</keyword>